<organism evidence="5 6">
    <name type="scientific">Armadillidium nasatum</name>
    <dbReference type="NCBI Taxonomy" id="96803"/>
    <lineage>
        <taxon>Eukaryota</taxon>
        <taxon>Metazoa</taxon>
        <taxon>Ecdysozoa</taxon>
        <taxon>Arthropoda</taxon>
        <taxon>Crustacea</taxon>
        <taxon>Multicrustacea</taxon>
        <taxon>Malacostraca</taxon>
        <taxon>Eumalacostraca</taxon>
        <taxon>Peracarida</taxon>
        <taxon>Isopoda</taxon>
        <taxon>Oniscidea</taxon>
        <taxon>Crinocheta</taxon>
        <taxon>Armadillidiidae</taxon>
        <taxon>Armadillidium</taxon>
    </lineage>
</organism>
<dbReference type="OrthoDB" id="10069557at2759"/>
<keyword evidence="1" id="KW-0694">RNA-binding</keyword>
<feature type="compositionally biased region" description="Polar residues" evidence="2">
    <location>
        <begin position="333"/>
        <end position="350"/>
    </location>
</feature>
<sequence>MKKNVLTILAVTGTFSVFYLLYKYKRRIVKKCNIEKPVETDADLSSVEKENILYKVYVNDSSVVSVDSGEENFYSDITNICKNSVTEKINLEERNNIEDSIAALYSLDFIAKENFPTAESDCIHLTELNMPKILNCSKNSEIFATYSCKDTQNSINNLLVQPDMRFLYPNGEDSSDITFLSPSIINTEPIEELVKEKCTEISKPQNGDIADINFVGSFNELNLEDLNSNVNVKNGKISPPLHLDNSIEGKQYSTGKLNKKFDDGTHENLSPLLDNVNDILNGVSTVTSVSELHSKSHLTNINLFSIVNGLENLNSATAFSNFEVNFDTSKVLNTPNLSNNEVKQESSNVTKSKRKRHRRKKKNSDSSRSSSSESNENSPPSTKLNVDEMPSKNEIDNKCFTNSSFNPCDTVNLNKNEGTSVCEKVSSIFESTTICEEAFSISEVAPVGEEAFPISEGTPVGEEAFPISEGAPVGEEAFPISEVAPVGEEAFPISEGSPVGEEAFPISDGAPIGEEAFSISEVAPVGEEAFSVSVGATICEETVSCMGTNAIDNYHIVCETDESSLFPLVPVSEPHNFAEEPQCLPQMNVVEANQELPHMNIVEPNQELPQMNIVEPNQDFQNEMSVSYGYDYIVPKNYVGRIIGKNGSYVQKVIEETNVKMCVIPNPDDEDNTSICELRGETPDTINACLKLHRDRLPSEVTMKNIFYGSGFTIPSFCSSNSIEENLMTIPHGVPFDLSVSNIETVGGMWIQQPNNPFFKRFVQMTVDMKHSYGDGSKIPRLQYPILKNTLAVCKLNDEWYRCLIERIEGDTACVKLLDIGGYVRYPIKHLRHPVHSFQYIPFQANLVYLWGLEPPSGKKSYPEGGLKKLIELVQQQVLVATVHGKSQHGYQVIKLYRRYSKDFLFINKYLVENGYASWGRLCAGE</sequence>
<keyword evidence="3" id="KW-0472">Membrane</keyword>
<dbReference type="InterPro" id="IPR047368">
    <property type="entry name" value="KH-I_AKAP1"/>
</dbReference>
<dbReference type="SMART" id="SM00322">
    <property type="entry name" value="KH"/>
    <property type="match status" value="1"/>
</dbReference>
<feature type="compositionally biased region" description="Low complexity" evidence="2">
    <location>
        <begin position="366"/>
        <end position="381"/>
    </location>
</feature>
<dbReference type="Gene3D" id="2.30.30.140">
    <property type="match status" value="1"/>
</dbReference>
<proteinExistence type="predicted"/>
<evidence type="ECO:0000256" key="2">
    <source>
        <dbReference type="SAM" id="MobiDB-lite"/>
    </source>
</evidence>
<feature type="region of interest" description="Disordered" evidence="2">
    <location>
        <begin position="333"/>
        <end position="390"/>
    </location>
</feature>
<feature type="compositionally biased region" description="Basic residues" evidence="2">
    <location>
        <begin position="351"/>
        <end position="362"/>
    </location>
</feature>
<feature type="domain" description="K Homology" evidence="4">
    <location>
        <begin position="626"/>
        <end position="698"/>
    </location>
</feature>
<dbReference type="InterPro" id="IPR004088">
    <property type="entry name" value="KH_dom_type_1"/>
</dbReference>
<dbReference type="GO" id="GO:0005739">
    <property type="term" value="C:mitochondrion"/>
    <property type="evidence" value="ECO:0007669"/>
    <property type="project" value="UniProtKB-ARBA"/>
</dbReference>
<dbReference type="EMBL" id="SEYY01020209">
    <property type="protein sequence ID" value="KAB7497491.1"/>
    <property type="molecule type" value="Genomic_DNA"/>
</dbReference>
<keyword evidence="6" id="KW-1185">Reference proteome</keyword>
<keyword evidence="3" id="KW-0812">Transmembrane</keyword>
<reference evidence="5 6" key="1">
    <citation type="journal article" date="2019" name="PLoS Biol.">
        <title>Sex chromosomes control vertical transmission of feminizing Wolbachia symbionts in an isopod.</title>
        <authorList>
            <person name="Becking T."/>
            <person name="Chebbi M.A."/>
            <person name="Giraud I."/>
            <person name="Moumen B."/>
            <person name="Laverre T."/>
            <person name="Caubet Y."/>
            <person name="Peccoud J."/>
            <person name="Gilbert C."/>
            <person name="Cordaux R."/>
        </authorList>
    </citation>
    <scope>NUCLEOTIDE SEQUENCE [LARGE SCALE GENOMIC DNA]</scope>
    <source>
        <strain evidence="5">ANa2</strain>
        <tissue evidence="5">Whole body excluding digestive tract and cuticle</tissue>
    </source>
</reference>
<evidence type="ECO:0000256" key="3">
    <source>
        <dbReference type="SAM" id="Phobius"/>
    </source>
</evidence>
<dbReference type="Gene3D" id="3.30.1370.10">
    <property type="entry name" value="K Homology domain, type 1"/>
    <property type="match status" value="1"/>
</dbReference>
<dbReference type="GO" id="GO:0010468">
    <property type="term" value="P:regulation of gene expression"/>
    <property type="evidence" value="ECO:0007669"/>
    <property type="project" value="UniProtKB-ARBA"/>
</dbReference>
<evidence type="ECO:0000313" key="5">
    <source>
        <dbReference type="EMBL" id="KAB7497491.1"/>
    </source>
</evidence>
<comment type="caution">
    <text evidence="5">The sequence shown here is derived from an EMBL/GenBank/DDBJ whole genome shotgun (WGS) entry which is preliminary data.</text>
</comment>
<evidence type="ECO:0000313" key="6">
    <source>
        <dbReference type="Proteomes" id="UP000326759"/>
    </source>
</evidence>
<gene>
    <name evidence="5" type="primary">akap-1</name>
    <name evidence="5" type="ORF">Anas_07484</name>
</gene>
<dbReference type="GO" id="GO:0003723">
    <property type="term" value="F:RNA binding"/>
    <property type="evidence" value="ECO:0007669"/>
    <property type="project" value="UniProtKB-UniRule"/>
</dbReference>
<dbReference type="SUPFAM" id="SSF54791">
    <property type="entry name" value="Eukaryotic type KH-domain (KH-domain type I)"/>
    <property type="match status" value="1"/>
</dbReference>
<dbReference type="CDD" id="cd22395">
    <property type="entry name" value="KH-I_AKAP1"/>
    <property type="match status" value="1"/>
</dbReference>
<dbReference type="InterPro" id="IPR036612">
    <property type="entry name" value="KH_dom_type_1_sf"/>
</dbReference>
<evidence type="ECO:0000259" key="4">
    <source>
        <dbReference type="SMART" id="SM00322"/>
    </source>
</evidence>
<keyword evidence="3" id="KW-1133">Transmembrane helix</keyword>
<evidence type="ECO:0000256" key="1">
    <source>
        <dbReference type="PROSITE-ProRule" id="PRU00117"/>
    </source>
</evidence>
<accession>A0A5N5STF2</accession>
<dbReference type="InterPro" id="IPR002999">
    <property type="entry name" value="Tudor"/>
</dbReference>
<dbReference type="Proteomes" id="UP000326759">
    <property type="component" value="Unassembled WGS sequence"/>
</dbReference>
<feature type="transmembrane region" description="Helical" evidence="3">
    <location>
        <begin position="6"/>
        <end position="22"/>
    </location>
</feature>
<dbReference type="InterPro" id="IPR035437">
    <property type="entry name" value="SNase_OB-fold_sf"/>
</dbReference>
<dbReference type="Pfam" id="PF00013">
    <property type="entry name" value="KH_1"/>
    <property type="match status" value="1"/>
</dbReference>
<dbReference type="Gene3D" id="2.40.50.90">
    <property type="match status" value="1"/>
</dbReference>
<name>A0A5N5STF2_9CRUS</name>
<dbReference type="AlphaFoldDB" id="A0A5N5STF2"/>
<dbReference type="SUPFAM" id="SSF63748">
    <property type="entry name" value="Tudor/PWWP/MBT"/>
    <property type="match status" value="1"/>
</dbReference>
<dbReference type="InterPro" id="IPR004087">
    <property type="entry name" value="KH_dom"/>
</dbReference>
<protein>
    <submittedName>
        <fullName evidence="5">KH domain-containing protein akap-1</fullName>
    </submittedName>
</protein>
<dbReference type="PROSITE" id="PS50084">
    <property type="entry name" value="KH_TYPE_1"/>
    <property type="match status" value="1"/>
</dbReference>
<dbReference type="Pfam" id="PF00567">
    <property type="entry name" value="TUDOR"/>
    <property type="match status" value="1"/>
</dbReference>